<gene>
    <name evidence="2" type="ORF">LSH36_1264g00011</name>
</gene>
<dbReference type="EMBL" id="JAODUP010001264">
    <property type="protein sequence ID" value="KAK2140732.1"/>
    <property type="molecule type" value="Genomic_DNA"/>
</dbReference>
<name>A0AAD9IUD6_9ANNE</name>
<keyword evidence="1" id="KW-1133">Transmembrane helix</keyword>
<keyword evidence="1" id="KW-0472">Membrane</keyword>
<dbReference type="AlphaFoldDB" id="A0AAD9IUD6"/>
<accession>A0AAD9IUD6</accession>
<keyword evidence="3" id="KW-1185">Reference proteome</keyword>
<organism evidence="2 3">
    <name type="scientific">Paralvinella palmiformis</name>
    <dbReference type="NCBI Taxonomy" id="53620"/>
    <lineage>
        <taxon>Eukaryota</taxon>
        <taxon>Metazoa</taxon>
        <taxon>Spiralia</taxon>
        <taxon>Lophotrochozoa</taxon>
        <taxon>Annelida</taxon>
        <taxon>Polychaeta</taxon>
        <taxon>Sedentaria</taxon>
        <taxon>Canalipalpata</taxon>
        <taxon>Terebellida</taxon>
        <taxon>Terebelliformia</taxon>
        <taxon>Alvinellidae</taxon>
        <taxon>Paralvinella</taxon>
    </lineage>
</organism>
<proteinExistence type="predicted"/>
<evidence type="ECO:0000256" key="1">
    <source>
        <dbReference type="SAM" id="Phobius"/>
    </source>
</evidence>
<sequence length="139" mass="15801">MKMTLNNGGELLAILLRIPTDIVLVIYVFSLVLFLMANFIIGMMLSNMKLKIPNILERTMKVKLRESIVAQRSFGVGYGESESWDLLQTQGCLSPLTRWLTGYISKITTLMFGSICVQAVNLLHLSWQGYQRQNGLSWR</sequence>
<reference evidence="2" key="1">
    <citation type="journal article" date="2023" name="Mol. Biol. Evol.">
        <title>Third-Generation Sequencing Reveals the Adaptive Role of the Epigenome in Three Deep-Sea Polychaetes.</title>
        <authorList>
            <person name="Perez M."/>
            <person name="Aroh O."/>
            <person name="Sun Y."/>
            <person name="Lan Y."/>
            <person name="Juniper S.K."/>
            <person name="Young C.R."/>
            <person name="Angers B."/>
            <person name="Qian P.Y."/>
        </authorList>
    </citation>
    <scope>NUCLEOTIDE SEQUENCE</scope>
    <source>
        <strain evidence="2">P08H-3</strain>
    </source>
</reference>
<evidence type="ECO:0000313" key="2">
    <source>
        <dbReference type="EMBL" id="KAK2140732.1"/>
    </source>
</evidence>
<dbReference type="Proteomes" id="UP001208570">
    <property type="component" value="Unassembled WGS sequence"/>
</dbReference>
<keyword evidence="1" id="KW-0812">Transmembrane</keyword>
<evidence type="ECO:0000313" key="3">
    <source>
        <dbReference type="Proteomes" id="UP001208570"/>
    </source>
</evidence>
<comment type="caution">
    <text evidence="2">The sequence shown here is derived from an EMBL/GenBank/DDBJ whole genome shotgun (WGS) entry which is preliminary data.</text>
</comment>
<protein>
    <submittedName>
        <fullName evidence="2">Uncharacterized protein</fullName>
    </submittedName>
</protein>
<feature type="transmembrane region" description="Helical" evidence="1">
    <location>
        <begin position="22"/>
        <end position="45"/>
    </location>
</feature>